<dbReference type="Gene3D" id="3.40.710.10">
    <property type="entry name" value="DD-peptidase/beta-lactamase superfamily"/>
    <property type="match status" value="1"/>
</dbReference>
<evidence type="ECO:0000313" key="3">
    <source>
        <dbReference type="EMBL" id="MBM7417099.1"/>
    </source>
</evidence>
<accession>A0ABS2KYU8</accession>
<dbReference type="InterPro" id="IPR000871">
    <property type="entry name" value="Beta-lactam_class-A"/>
</dbReference>
<comment type="caution">
    <text evidence="3">The sequence shown here is derived from an EMBL/GenBank/DDBJ whole genome shotgun (WGS) entry which is preliminary data.</text>
</comment>
<dbReference type="Proteomes" id="UP000703038">
    <property type="component" value="Unassembled WGS sequence"/>
</dbReference>
<keyword evidence="4" id="KW-1185">Reference proteome</keyword>
<sequence>MPTSRRYAILAAAVTASLTLAGCSAGVDPLLESGAARGDDGSTTEPADTTAAPAAGAPITAVTDTVLGWITAPDPTTLDPAAIDSFAAPELAQALAQVGGLLGPVAQILASGPLTVGERTEDGLESTVQLSTGRSAPVTLRLRATEDGLLSGIQALPDTEGVDSFASSDTALTALGARTSYVASRVTDGTCTPVHSLNADDSLPLASVSKLYVLGAVARAVDNGTLSWDEQLTVTDARKSAPSGQLQFAPEGTPVTVREATDAMIAISDNTATDLLMDRIGRDAVESEVTIMGAANPAALTPFPTTREFFVLGWGRPDLRAQWRDADTQTRRDILAGIENRTIDSEPVDPVTADLDYQGIATRPGTPDGVEWFGSANDICRAYAALITGPQSDVVRQVLALNPGAEVDPGRWPYVGYKNGNAAGDVAGSWLLTDDRGQDWVVATQLQSDEAIGPLDNAYAFAVVQGTFELLR</sequence>
<feature type="signal peptide" evidence="1">
    <location>
        <begin position="1"/>
        <end position="21"/>
    </location>
</feature>
<dbReference type="Gene3D" id="1.10.8.620">
    <property type="entry name" value="ORF12 helical bundle domain-like"/>
    <property type="match status" value="1"/>
</dbReference>
<dbReference type="PROSITE" id="PS51257">
    <property type="entry name" value="PROKAR_LIPOPROTEIN"/>
    <property type="match status" value="1"/>
</dbReference>
<gene>
    <name evidence="3" type="ORF">JOE42_003832</name>
</gene>
<dbReference type="Pfam" id="PF13354">
    <property type="entry name" value="Beta-lactamase2"/>
    <property type="match status" value="1"/>
</dbReference>
<feature type="domain" description="Beta-lactamase class A catalytic" evidence="2">
    <location>
        <begin position="195"/>
        <end position="294"/>
    </location>
</feature>
<dbReference type="PANTHER" id="PTHR35333">
    <property type="entry name" value="BETA-LACTAMASE"/>
    <property type="match status" value="1"/>
</dbReference>
<reference evidence="3 4" key="1">
    <citation type="submission" date="2021-01" db="EMBL/GenBank/DDBJ databases">
        <title>Genomics of switchgrass bacterial isolates.</title>
        <authorList>
            <person name="Shade A."/>
        </authorList>
    </citation>
    <scope>NUCLEOTIDE SEQUENCE [LARGE SCALE GENOMIC DNA]</scope>
    <source>
        <strain evidence="3 4">PvP111</strain>
    </source>
</reference>
<evidence type="ECO:0000259" key="2">
    <source>
        <dbReference type="Pfam" id="PF13354"/>
    </source>
</evidence>
<evidence type="ECO:0000313" key="4">
    <source>
        <dbReference type="Proteomes" id="UP000703038"/>
    </source>
</evidence>
<dbReference type="SUPFAM" id="SSF56601">
    <property type="entry name" value="beta-lactamase/transpeptidase-like"/>
    <property type="match status" value="1"/>
</dbReference>
<feature type="chain" id="PRO_5045171772" evidence="1">
    <location>
        <begin position="22"/>
        <end position="472"/>
    </location>
</feature>
<name>A0ABS2KYU8_9NOCA</name>
<dbReference type="InterPro" id="IPR045155">
    <property type="entry name" value="Beta-lactam_cat"/>
</dbReference>
<dbReference type="RefSeq" id="WP_204869755.1">
    <property type="nucleotide sequence ID" value="NZ_JAFBBK010000001.1"/>
</dbReference>
<keyword evidence="1" id="KW-0732">Signal</keyword>
<proteinExistence type="predicted"/>
<dbReference type="InterPro" id="IPR012338">
    <property type="entry name" value="Beta-lactam/transpept-like"/>
</dbReference>
<organism evidence="3 4">
    <name type="scientific">Rhodococcoides corynebacterioides</name>
    <dbReference type="NCBI Taxonomy" id="53972"/>
    <lineage>
        <taxon>Bacteria</taxon>
        <taxon>Bacillati</taxon>
        <taxon>Actinomycetota</taxon>
        <taxon>Actinomycetes</taxon>
        <taxon>Mycobacteriales</taxon>
        <taxon>Nocardiaceae</taxon>
        <taxon>Rhodococcoides</taxon>
    </lineage>
</organism>
<protein>
    <submittedName>
        <fullName evidence="3">Beta-lactamase class A</fullName>
    </submittedName>
</protein>
<dbReference type="PANTHER" id="PTHR35333:SF5">
    <property type="entry name" value="CONSERVED LIPOPROTEIN LPQF-RELATED"/>
    <property type="match status" value="1"/>
</dbReference>
<evidence type="ECO:0000256" key="1">
    <source>
        <dbReference type="SAM" id="SignalP"/>
    </source>
</evidence>
<dbReference type="EMBL" id="JAFBBK010000001">
    <property type="protein sequence ID" value="MBM7417099.1"/>
    <property type="molecule type" value="Genomic_DNA"/>
</dbReference>